<dbReference type="Proteomes" id="UP000305267">
    <property type="component" value="Unassembled WGS sequence"/>
</dbReference>
<evidence type="ECO:0000313" key="5">
    <source>
        <dbReference type="Proteomes" id="UP000305267"/>
    </source>
</evidence>
<dbReference type="InterPro" id="IPR000160">
    <property type="entry name" value="GGDEF_dom"/>
</dbReference>
<dbReference type="InterPro" id="IPR043128">
    <property type="entry name" value="Rev_trsase/Diguanyl_cyclase"/>
</dbReference>
<feature type="transmembrane region" description="Helical" evidence="1">
    <location>
        <begin position="211"/>
        <end position="233"/>
    </location>
</feature>
<dbReference type="CDD" id="cd01949">
    <property type="entry name" value="GGDEF"/>
    <property type="match status" value="1"/>
</dbReference>
<organism evidence="4 5">
    <name type="scientific">Methylobacterium terricola</name>
    <dbReference type="NCBI Taxonomy" id="2583531"/>
    <lineage>
        <taxon>Bacteria</taxon>
        <taxon>Pseudomonadati</taxon>
        <taxon>Pseudomonadota</taxon>
        <taxon>Alphaproteobacteria</taxon>
        <taxon>Hyphomicrobiales</taxon>
        <taxon>Methylobacteriaceae</taxon>
        <taxon>Methylobacterium</taxon>
    </lineage>
</organism>
<dbReference type="InterPro" id="IPR001633">
    <property type="entry name" value="EAL_dom"/>
</dbReference>
<reference evidence="4 5" key="1">
    <citation type="submission" date="2019-06" db="EMBL/GenBank/DDBJ databases">
        <title>Genome of Methylobacterium sp. 17Sr1-39.</title>
        <authorList>
            <person name="Seo T."/>
        </authorList>
    </citation>
    <scope>NUCLEOTIDE SEQUENCE [LARGE SCALE GENOMIC DNA]</scope>
    <source>
        <strain evidence="4 5">17Sr1-39</strain>
    </source>
</reference>
<dbReference type="InterPro" id="IPR052155">
    <property type="entry name" value="Biofilm_reg_signaling"/>
</dbReference>
<dbReference type="CDD" id="cd01948">
    <property type="entry name" value="EAL"/>
    <property type="match status" value="1"/>
</dbReference>
<dbReference type="PANTHER" id="PTHR44757:SF2">
    <property type="entry name" value="BIOFILM ARCHITECTURE MAINTENANCE PROTEIN MBAA"/>
    <property type="match status" value="1"/>
</dbReference>
<dbReference type="OrthoDB" id="9814202at2"/>
<dbReference type="SMART" id="SM00052">
    <property type="entry name" value="EAL"/>
    <property type="match status" value="1"/>
</dbReference>
<feature type="transmembrane region" description="Helical" evidence="1">
    <location>
        <begin position="95"/>
        <end position="118"/>
    </location>
</feature>
<dbReference type="InterPro" id="IPR029787">
    <property type="entry name" value="Nucleotide_cyclase"/>
</dbReference>
<evidence type="ECO:0000256" key="1">
    <source>
        <dbReference type="SAM" id="Phobius"/>
    </source>
</evidence>
<dbReference type="Gene3D" id="3.20.20.450">
    <property type="entry name" value="EAL domain"/>
    <property type="match status" value="1"/>
</dbReference>
<dbReference type="EMBL" id="VDDA01000017">
    <property type="protein sequence ID" value="TNC09351.1"/>
    <property type="molecule type" value="Genomic_DNA"/>
</dbReference>
<dbReference type="InterPro" id="IPR035919">
    <property type="entry name" value="EAL_sf"/>
</dbReference>
<feature type="transmembrane region" description="Helical" evidence="1">
    <location>
        <begin position="163"/>
        <end position="183"/>
    </location>
</feature>
<dbReference type="PROSITE" id="PS50883">
    <property type="entry name" value="EAL"/>
    <property type="match status" value="1"/>
</dbReference>
<dbReference type="Pfam" id="PF00563">
    <property type="entry name" value="EAL"/>
    <property type="match status" value="1"/>
</dbReference>
<dbReference type="PANTHER" id="PTHR44757">
    <property type="entry name" value="DIGUANYLATE CYCLASE DGCP"/>
    <property type="match status" value="1"/>
</dbReference>
<dbReference type="SMART" id="SM00267">
    <property type="entry name" value="GGDEF"/>
    <property type="match status" value="1"/>
</dbReference>
<proteinExistence type="predicted"/>
<comment type="caution">
    <text evidence="4">The sequence shown here is derived from an EMBL/GenBank/DDBJ whole genome shotgun (WGS) entry which is preliminary data.</text>
</comment>
<name>A0A5C4LAM5_9HYPH</name>
<feature type="transmembrane region" description="Helical" evidence="1">
    <location>
        <begin position="130"/>
        <end position="151"/>
    </location>
</feature>
<sequence length="701" mass="76865">MRVRPVTGVRNPGSAPPLVSTAIDDVAARIFTLLRGHPDVRIPRGAPILLATGSLIYSLEQARFKALASTCIPLFVALCGVAGAVSFVHAGLAPWWSWAVFVPLFLLPKGYFWFALLYRRRNAIPSPEECARTLRIVGIELVVGLSVIVGWEVWLSQWSTPDALMVLALCMGGQMVFLLFGFLHLRKASVLCASVCVVGMLYMAKRAGSDISGLLVLLSGGVAGLAYVAYLHIRDFVGLVTSRILVDAKSQEIAAKAREVAALSEQNYRIANTDMLTEIGNRRRCFRDLEQALATARESGGLVSFAIIDLDGFKTVNDSHGHLVGDRLLRAMALRLQDIIAPHGDIYRLGGDEFAFIATGSADGDRLLEIGQTVIDAVHTPIEVGDLRLLLGCSVGFATFPTMAETITELYDRADYALFNAKRTGRLKPVVFSQEHERDVREMALMERTLREADLDAEFFLTFQPIVDSHEDRTLLLECLARWQSPVLGFVSPGRFIVAAEQSGFISNLTPVLLRKALAAIKQWPDEVGISFNLSGHDIVASEKVLALIAILMQSGVSPRRVEFEVTETALMMNLDEALANIHRLKATGARISLDDFGTGYSSLSQIQKLPLDKIKVDGSFVRDLEKNEASRKIVSSVSALSRDLSLSCVVEGVETREQLDILQGIGCRLIQGYFYSKPMREEDVGRFLEQQSGVRSAARA</sequence>
<dbReference type="Pfam" id="PF00990">
    <property type="entry name" value="GGDEF"/>
    <property type="match status" value="1"/>
</dbReference>
<protein>
    <submittedName>
        <fullName evidence="4">EAL domain-containing protein</fullName>
    </submittedName>
</protein>
<feature type="transmembrane region" description="Helical" evidence="1">
    <location>
        <begin position="66"/>
        <end position="89"/>
    </location>
</feature>
<feature type="domain" description="EAL" evidence="2">
    <location>
        <begin position="443"/>
        <end position="693"/>
    </location>
</feature>
<dbReference type="AlphaFoldDB" id="A0A5C4LAM5"/>
<keyword evidence="1" id="KW-0812">Transmembrane</keyword>
<dbReference type="SUPFAM" id="SSF55073">
    <property type="entry name" value="Nucleotide cyclase"/>
    <property type="match status" value="1"/>
</dbReference>
<dbReference type="Gene3D" id="3.30.70.270">
    <property type="match status" value="1"/>
</dbReference>
<keyword evidence="1" id="KW-0472">Membrane</keyword>
<dbReference type="PROSITE" id="PS50887">
    <property type="entry name" value="GGDEF"/>
    <property type="match status" value="1"/>
</dbReference>
<accession>A0A5C4LAM5</accession>
<dbReference type="NCBIfam" id="TIGR00254">
    <property type="entry name" value="GGDEF"/>
    <property type="match status" value="1"/>
</dbReference>
<gene>
    <name evidence="4" type="ORF">FF100_26285</name>
</gene>
<feature type="domain" description="GGDEF" evidence="3">
    <location>
        <begin position="301"/>
        <end position="434"/>
    </location>
</feature>
<evidence type="ECO:0000313" key="4">
    <source>
        <dbReference type="EMBL" id="TNC09351.1"/>
    </source>
</evidence>
<evidence type="ECO:0000259" key="2">
    <source>
        <dbReference type="PROSITE" id="PS50883"/>
    </source>
</evidence>
<dbReference type="SUPFAM" id="SSF141868">
    <property type="entry name" value="EAL domain-like"/>
    <property type="match status" value="1"/>
</dbReference>
<keyword evidence="5" id="KW-1185">Reference proteome</keyword>
<keyword evidence="1" id="KW-1133">Transmembrane helix</keyword>
<evidence type="ECO:0000259" key="3">
    <source>
        <dbReference type="PROSITE" id="PS50887"/>
    </source>
</evidence>